<accession>A0A2D0N8T9</accession>
<dbReference type="GO" id="GO:0003676">
    <property type="term" value="F:nucleic acid binding"/>
    <property type="evidence" value="ECO:0007669"/>
    <property type="project" value="InterPro"/>
</dbReference>
<dbReference type="InterPro" id="IPR003509">
    <property type="entry name" value="UPF0102_YraN-like"/>
</dbReference>
<dbReference type="EMBL" id="PDUD01000024">
    <property type="protein sequence ID" value="PHN04806.1"/>
    <property type="molecule type" value="Genomic_DNA"/>
</dbReference>
<dbReference type="OrthoDB" id="9802516at2"/>
<dbReference type="AlphaFoldDB" id="A0A2D0N8T9"/>
<dbReference type="CDD" id="cd20736">
    <property type="entry name" value="PoNe_Nuclease"/>
    <property type="match status" value="1"/>
</dbReference>
<protein>
    <recommendedName>
        <fullName evidence="2">UPF0102 protein CRP01_20055</fullName>
    </recommendedName>
</protein>
<keyword evidence="4" id="KW-1185">Reference proteome</keyword>
<evidence type="ECO:0000313" key="3">
    <source>
        <dbReference type="EMBL" id="PHN04806.1"/>
    </source>
</evidence>
<dbReference type="InterPro" id="IPR011856">
    <property type="entry name" value="tRNA_endonuc-like_dom_sf"/>
</dbReference>
<comment type="similarity">
    <text evidence="1 2">Belongs to the UPF0102 family.</text>
</comment>
<keyword evidence="3" id="KW-0378">Hydrolase</keyword>
<dbReference type="HAMAP" id="MF_00048">
    <property type="entry name" value="UPF0102"/>
    <property type="match status" value="1"/>
</dbReference>
<keyword evidence="3" id="KW-0540">Nuclease</keyword>
<dbReference type="NCBIfam" id="NF009154">
    <property type="entry name" value="PRK12497.3-3"/>
    <property type="match status" value="1"/>
</dbReference>
<dbReference type="PANTHER" id="PTHR34039">
    <property type="entry name" value="UPF0102 PROTEIN YRAN"/>
    <property type="match status" value="1"/>
</dbReference>
<keyword evidence="3" id="KW-0255">Endonuclease</keyword>
<gene>
    <name evidence="3" type="ORF">CRP01_20055</name>
</gene>
<dbReference type="NCBIfam" id="NF009150">
    <property type="entry name" value="PRK12497.1-3"/>
    <property type="match status" value="1"/>
</dbReference>
<evidence type="ECO:0000256" key="1">
    <source>
        <dbReference type="ARBA" id="ARBA00006738"/>
    </source>
</evidence>
<comment type="caution">
    <text evidence="3">The sequence shown here is derived from an EMBL/GenBank/DDBJ whole genome shotgun (WGS) entry which is preliminary data.</text>
</comment>
<dbReference type="SUPFAM" id="SSF52980">
    <property type="entry name" value="Restriction endonuclease-like"/>
    <property type="match status" value="1"/>
</dbReference>
<name>A0A2D0N8T9_FLAN2</name>
<evidence type="ECO:0000256" key="2">
    <source>
        <dbReference type="HAMAP-Rule" id="MF_00048"/>
    </source>
</evidence>
<dbReference type="PANTHER" id="PTHR34039:SF1">
    <property type="entry name" value="UPF0102 PROTEIN YRAN"/>
    <property type="match status" value="1"/>
</dbReference>
<dbReference type="Pfam" id="PF02021">
    <property type="entry name" value="UPF0102"/>
    <property type="match status" value="1"/>
</dbReference>
<proteinExistence type="inferred from homology"/>
<reference evidence="3 4" key="1">
    <citation type="submission" date="2017-10" db="EMBL/GenBank/DDBJ databases">
        <title>The draft genome sequence of Lewinella nigricans NBRC 102662.</title>
        <authorList>
            <person name="Wang K."/>
        </authorList>
    </citation>
    <scope>NUCLEOTIDE SEQUENCE [LARGE SCALE GENOMIC DNA]</scope>
    <source>
        <strain evidence="3 4">NBRC 102662</strain>
    </source>
</reference>
<organism evidence="3 4">
    <name type="scientific">Flavilitoribacter nigricans (strain ATCC 23147 / DSM 23189 / NBRC 102662 / NCIMB 1420 / SS-2)</name>
    <name type="common">Lewinella nigricans</name>
    <dbReference type="NCBI Taxonomy" id="1122177"/>
    <lineage>
        <taxon>Bacteria</taxon>
        <taxon>Pseudomonadati</taxon>
        <taxon>Bacteroidota</taxon>
        <taxon>Saprospiria</taxon>
        <taxon>Saprospirales</taxon>
        <taxon>Lewinellaceae</taxon>
        <taxon>Flavilitoribacter</taxon>
    </lineage>
</organism>
<sequence length="122" mass="14373">MAHHQELGNWGESLAVSLLREKGWTVLETNWRYQRAEVDVIAMDGDILVFVEVKTRTSEYFGPPETFVTPQKEKLLVRAAHAYMQQIDHQWEIRFDVISVVSRSREDYEIRHLPDAFWPGSW</sequence>
<evidence type="ECO:0000313" key="4">
    <source>
        <dbReference type="Proteomes" id="UP000223913"/>
    </source>
</evidence>
<dbReference type="RefSeq" id="WP_099151866.1">
    <property type="nucleotide sequence ID" value="NZ_PDUD01000024.1"/>
</dbReference>
<dbReference type="Proteomes" id="UP000223913">
    <property type="component" value="Unassembled WGS sequence"/>
</dbReference>
<dbReference type="GO" id="GO:0004519">
    <property type="term" value="F:endonuclease activity"/>
    <property type="evidence" value="ECO:0007669"/>
    <property type="project" value="UniProtKB-KW"/>
</dbReference>
<dbReference type="InterPro" id="IPR011335">
    <property type="entry name" value="Restrct_endonuc-II-like"/>
</dbReference>
<dbReference type="Gene3D" id="3.40.1350.10">
    <property type="match status" value="1"/>
</dbReference>